<comment type="caution">
    <text evidence="1">The sequence shown here is derived from an EMBL/GenBank/DDBJ whole genome shotgun (WGS) entry which is preliminary data.</text>
</comment>
<dbReference type="AlphaFoldDB" id="X1SEM5"/>
<reference evidence="1" key="1">
    <citation type="journal article" date="2014" name="Front. Microbiol.">
        <title>High frequency of phylogenetically diverse reductive dehalogenase-homologous genes in deep subseafloor sedimentary metagenomes.</title>
        <authorList>
            <person name="Kawai M."/>
            <person name="Futagami T."/>
            <person name="Toyoda A."/>
            <person name="Takaki Y."/>
            <person name="Nishi S."/>
            <person name="Hori S."/>
            <person name="Arai W."/>
            <person name="Tsubouchi T."/>
            <person name="Morono Y."/>
            <person name="Uchiyama I."/>
            <person name="Ito T."/>
            <person name="Fujiyama A."/>
            <person name="Inagaki F."/>
            <person name="Takami H."/>
        </authorList>
    </citation>
    <scope>NUCLEOTIDE SEQUENCE</scope>
    <source>
        <strain evidence="1">Expedition CK06-06</strain>
    </source>
</reference>
<feature type="non-terminal residue" evidence="1">
    <location>
        <position position="175"/>
    </location>
</feature>
<sequence length="175" mass="18411">MQKLVDKSIKPADIAKALQSGSITIAQAQAMFNGVLPIGGYKGIAAILDLDKLVNEPLILVEKEYTEDILDSRNASAAVVIPIGTVDGVTVEGVVPAGIITVPAGEVWYCTAWGVVIPAHAAYTAGDLIFNFRVSSLPQIVAGTDKLYTSPEHLLAPTGWADVRDSIFVVAHSSV</sequence>
<proteinExistence type="predicted"/>
<protein>
    <submittedName>
        <fullName evidence="1">Uncharacterized protein</fullName>
    </submittedName>
</protein>
<evidence type="ECO:0000313" key="1">
    <source>
        <dbReference type="EMBL" id="GAI91447.1"/>
    </source>
</evidence>
<organism evidence="1">
    <name type="scientific">marine sediment metagenome</name>
    <dbReference type="NCBI Taxonomy" id="412755"/>
    <lineage>
        <taxon>unclassified sequences</taxon>
        <taxon>metagenomes</taxon>
        <taxon>ecological metagenomes</taxon>
    </lineage>
</organism>
<accession>X1SEM5</accession>
<name>X1SEM5_9ZZZZ</name>
<dbReference type="EMBL" id="BARW01015155">
    <property type="protein sequence ID" value="GAI91447.1"/>
    <property type="molecule type" value="Genomic_DNA"/>
</dbReference>
<gene>
    <name evidence="1" type="ORF">S12H4_26672</name>
</gene>